<sequence length="35" mass="4090">MVTIMTYFFIKCINFFDYLDAFRLSPAEGHDQLAA</sequence>
<dbReference type="AlphaFoldDB" id="F7NJS2"/>
<reference evidence="1 2" key="1">
    <citation type="journal article" date="2011" name="EMBO J.">
        <title>Structural diversity of bacterial flagellar motors.</title>
        <authorList>
            <person name="Chen S."/>
            <person name="Beeby M."/>
            <person name="Murphy G.E."/>
            <person name="Leadbetter J.R."/>
            <person name="Hendrixson D.R."/>
            <person name="Briegel A."/>
            <person name="Li Z."/>
            <person name="Shi J."/>
            <person name="Tocheva E.I."/>
            <person name="Muller A."/>
            <person name="Dobro M.J."/>
            <person name="Jensen G.J."/>
        </authorList>
    </citation>
    <scope>NUCLEOTIDE SEQUENCE [LARGE SCALE GENOMIC DNA]</scope>
    <source>
        <strain evidence="1 2">DSM 6540</strain>
    </source>
</reference>
<comment type="caution">
    <text evidence="1">The sequence shown here is derived from an EMBL/GenBank/DDBJ whole genome shotgun (WGS) entry which is preliminary data.</text>
</comment>
<organism evidence="1 2">
    <name type="scientific">Acetonema longum DSM 6540</name>
    <dbReference type="NCBI Taxonomy" id="1009370"/>
    <lineage>
        <taxon>Bacteria</taxon>
        <taxon>Bacillati</taxon>
        <taxon>Bacillota</taxon>
        <taxon>Negativicutes</taxon>
        <taxon>Acetonemataceae</taxon>
        <taxon>Acetonema</taxon>
    </lineage>
</organism>
<dbReference type="EMBL" id="AFGF01000098">
    <property type="protein sequence ID" value="EGO63728.1"/>
    <property type="molecule type" value="Genomic_DNA"/>
</dbReference>
<evidence type="ECO:0000313" key="2">
    <source>
        <dbReference type="Proteomes" id="UP000003240"/>
    </source>
</evidence>
<keyword evidence="2" id="KW-1185">Reference proteome</keyword>
<dbReference type="STRING" id="1009370.ALO_11649"/>
<name>F7NJS2_9FIRM</name>
<evidence type="ECO:0000313" key="1">
    <source>
        <dbReference type="EMBL" id="EGO63728.1"/>
    </source>
</evidence>
<accession>F7NJS2</accession>
<proteinExistence type="predicted"/>
<dbReference type="Proteomes" id="UP000003240">
    <property type="component" value="Unassembled WGS sequence"/>
</dbReference>
<protein>
    <submittedName>
        <fullName evidence="1">Uncharacterized protein</fullName>
    </submittedName>
</protein>
<gene>
    <name evidence="1" type="ORF">ALO_11649</name>
</gene>